<sequence>MTAIDTPYNLGPDPAPVHLSWSKTWSDLLHMAWPIMLGAGAMALLHTGQASLLGHVPDTRPLYLLSMLQPWYLLFFAFLEALAITAQVFSARSCKAWPKGGIKVAVLLLSLLSLAITAGLLWCVRESDWLLIHYFKVLDEATLAVLPAYILTLAPFALFEILNGTMRGQGRTLPGLIVLGIAVVINLGVTYYLLHAVGMGIEALFYGNLVSGGAATLLMAGVVLFSLDGSGPAPLLPSVIRAATLLAVVGAPVFLSMVVGFFSSTVLFGRMAEFGSEHASGFLLATRLRFFMLIPATALATSLAVLLNQDNEADGGGAHHMARLLQSATGLLVFYAVLVAALYAAQPFLIAALAEDQQVRTAADAMLTLLLPTYIIVAFVVFCHVVMENLGRGGRVLFWTLLLEGATCWALLRYATDIDRAMWVLIGSALVYGTVFAVEYGLMARALSRRAEATSRKAAA</sequence>
<feature type="transmembrane region" description="Helical" evidence="1">
    <location>
        <begin position="396"/>
        <end position="415"/>
    </location>
</feature>
<feature type="transmembrane region" description="Helical" evidence="1">
    <location>
        <begin position="28"/>
        <end position="48"/>
    </location>
</feature>
<feature type="transmembrane region" description="Helical" evidence="1">
    <location>
        <begin position="173"/>
        <end position="193"/>
    </location>
</feature>
<feature type="transmembrane region" description="Helical" evidence="1">
    <location>
        <begin position="365"/>
        <end position="387"/>
    </location>
</feature>
<proteinExistence type="predicted"/>
<feature type="transmembrane region" description="Helical" evidence="1">
    <location>
        <begin position="288"/>
        <end position="307"/>
    </location>
</feature>
<name>A0A2S8S5G6_9RHOB</name>
<evidence type="ECO:0000313" key="2">
    <source>
        <dbReference type="EMBL" id="PQV56047.1"/>
    </source>
</evidence>
<feature type="transmembrane region" description="Helical" evidence="1">
    <location>
        <begin position="421"/>
        <end position="442"/>
    </location>
</feature>
<dbReference type="RefSeq" id="WP_105515504.1">
    <property type="nucleotide sequence ID" value="NZ_PVEP01000006.1"/>
</dbReference>
<dbReference type="OrthoDB" id="7667304at2"/>
<feature type="transmembrane region" description="Helical" evidence="1">
    <location>
        <begin position="328"/>
        <end position="353"/>
    </location>
</feature>
<reference evidence="2 3" key="1">
    <citation type="submission" date="2018-02" db="EMBL/GenBank/DDBJ databases">
        <title>Genomic Encyclopedia of Archaeal and Bacterial Type Strains, Phase II (KMG-II): from individual species to whole genera.</title>
        <authorList>
            <person name="Goeker M."/>
        </authorList>
    </citation>
    <scope>NUCLEOTIDE SEQUENCE [LARGE SCALE GENOMIC DNA]</scope>
    <source>
        <strain evidence="2 3">DSM 18921</strain>
    </source>
</reference>
<dbReference type="GO" id="GO:0042910">
    <property type="term" value="F:xenobiotic transmembrane transporter activity"/>
    <property type="evidence" value="ECO:0007669"/>
    <property type="project" value="InterPro"/>
</dbReference>
<feature type="transmembrane region" description="Helical" evidence="1">
    <location>
        <begin position="101"/>
        <end position="122"/>
    </location>
</feature>
<feature type="transmembrane region" description="Helical" evidence="1">
    <location>
        <begin position="68"/>
        <end position="89"/>
    </location>
</feature>
<keyword evidence="1" id="KW-1133">Transmembrane helix</keyword>
<accession>A0A2S8S5G6</accession>
<keyword evidence="1" id="KW-0472">Membrane</keyword>
<feature type="transmembrane region" description="Helical" evidence="1">
    <location>
        <begin position="239"/>
        <end position="268"/>
    </location>
</feature>
<comment type="caution">
    <text evidence="2">The sequence shown here is derived from an EMBL/GenBank/DDBJ whole genome shotgun (WGS) entry which is preliminary data.</text>
</comment>
<keyword evidence="1" id="KW-0812">Transmembrane</keyword>
<feature type="transmembrane region" description="Helical" evidence="1">
    <location>
        <begin position="142"/>
        <end position="161"/>
    </location>
</feature>
<dbReference type="AlphaFoldDB" id="A0A2S8S5G6"/>
<evidence type="ECO:0000256" key="1">
    <source>
        <dbReference type="SAM" id="Phobius"/>
    </source>
</evidence>
<feature type="transmembrane region" description="Helical" evidence="1">
    <location>
        <begin position="205"/>
        <end position="227"/>
    </location>
</feature>
<protein>
    <submittedName>
        <fullName evidence="2">Na+-driven multidrug efflux pump</fullName>
    </submittedName>
</protein>
<evidence type="ECO:0000313" key="3">
    <source>
        <dbReference type="Proteomes" id="UP000238338"/>
    </source>
</evidence>
<organism evidence="2 3">
    <name type="scientific">Albidovulum denitrificans</name>
    <dbReference type="NCBI Taxonomy" id="404881"/>
    <lineage>
        <taxon>Bacteria</taxon>
        <taxon>Pseudomonadati</taxon>
        <taxon>Pseudomonadota</taxon>
        <taxon>Alphaproteobacteria</taxon>
        <taxon>Rhodobacterales</taxon>
        <taxon>Paracoccaceae</taxon>
        <taxon>Albidovulum</taxon>
    </lineage>
</organism>
<dbReference type="Pfam" id="PF01554">
    <property type="entry name" value="MatE"/>
    <property type="match status" value="1"/>
</dbReference>
<keyword evidence="3" id="KW-1185">Reference proteome</keyword>
<gene>
    <name evidence="2" type="ORF">LX70_02932</name>
</gene>
<dbReference type="InterPro" id="IPR002528">
    <property type="entry name" value="MATE_fam"/>
</dbReference>
<dbReference type="Proteomes" id="UP000238338">
    <property type="component" value="Unassembled WGS sequence"/>
</dbReference>
<dbReference type="GO" id="GO:0016020">
    <property type="term" value="C:membrane"/>
    <property type="evidence" value="ECO:0007669"/>
    <property type="project" value="InterPro"/>
</dbReference>
<dbReference type="GO" id="GO:0015297">
    <property type="term" value="F:antiporter activity"/>
    <property type="evidence" value="ECO:0007669"/>
    <property type="project" value="InterPro"/>
</dbReference>
<dbReference type="EMBL" id="PVEP01000006">
    <property type="protein sequence ID" value="PQV56047.1"/>
    <property type="molecule type" value="Genomic_DNA"/>
</dbReference>